<evidence type="ECO:0000313" key="2">
    <source>
        <dbReference type="Proteomes" id="UP001530315"/>
    </source>
</evidence>
<dbReference type="AlphaFoldDB" id="A0ABD3PW11"/>
<dbReference type="EMBL" id="JALLAZ020000561">
    <property type="protein sequence ID" value="KAL3792280.1"/>
    <property type="molecule type" value="Genomic_DNA"/>
</dbReference>
<sequence>RAPQSPPALVRPTCPAISFDCQISNKVHSNLVLRQPPKSTLKQRRCDPAIPVSQSAILIARTAPLTTPSPRQTPSQSTLYEHDFGSGYPDSIITKKKGKNNLHSFSVACMRLALNKYYRVDKVTFHNIITILKAIRPLDKDFSVFVPKVLHWLKVDFSPLCEPRYNYQDQTMIDPRCVLMANAAMVNFGLDPGWFVHWLAGE</sequence>
<name>A0ABD3PW11_9STRA</name>
<dbReference type="Proteomes" id="UP001530315">
    <property type="component" value="Unassembled WGS sequence"/>
</dbReference>
<comment type="caution">
    <text evidence="1">The sequence shown here is derived from an EMBL/GenBank/DDBJ whole genome shotgun (WGS) entry which is preliminary data.</text>
</comment>
<proteinExistence type="predicted"/>
<keyword evidence="2" id="KW-1185">Reference proteome</keyword>
<reference evidence="1 2" key="1">
    <citation type="submission" date="2024-10" db="EMBL/GenBank/DDBJ databases">
        <title>Updated reference genomes for cyclostephanoid diatoms.</title>
        <authorList>
            <person name="Roberts W.R."/>
            <person name="Alverson A.J."/>
        </authorList>
    </citation>
    <scope>NUCLEOTIDE SEQUENCE [LARGE SCALE GENOMIC DNA]</scope>
    <source>
        <strain evidence="1 2">AJA276-08</strain>
    </source>
</reference>
<organism evidence="1 2">
    <name type="scientific">Stephanodiscus triporus</name>
    <dbReference type="NCBI Taxonomy" id="2934178"/>
    <lineage>
        <taxon>Eukaryota</taxon>
        <taxon>Sar</taxon>
        <taxon>Stramenopiles</taxon>
        <taxon>Ochrophyta</taxon>
        <taxon>Bacillariophyta</taxon>
        <taxon>Coscinodiscophyceae</taxon>
        <taxon>Thalassiosirophycidae</taxon>
        <taxon>Stephanodiscales</taxon>
        <taxon>Stephanodiscaceae</taxon>
        <taxon>Stephanodiscus</taxon>
    </lineage>
</organism>
<gene>
    <name evidence="1" type="ORF">ACHAW5_001106</name>
</gene>
<protein>
    <submittedName>
        <fullName evidence="1">Uncharacterized protein</fullName>
    </submittedName>
</protein>
<evidence type="ECO:0000313" key="1">
    <source>
        <dbReference type="EMBL" id="KAL3792280.1"/>
    </source>
</evidence>
<accession>A0ABD3PW11</accession>
<feature type="non-terminal residue" evidence="1">
    <location>
        <position position="1"/>
    </location>
</feature>